<evidence type="ECO:0000313" key="1">
    <source>
        <dbReference type="EMBL" id="SKA38490.1"/>
    </source>
</evidence>
<dbReference type="EMBL" id="FUXL01000025">
    <property type="protein sequence ID" value="SKA38490.1"/>
    <property type="molecule type" value="Genomic_DNA"/>
</dbReference>
<keyword evidence="2" id="KW-1185">Reference proteome</keyword>
<reference evidence="1 2" key="1">
    <citation type="submission" date="2017-02" db="EMBL/GenBank/DDBJ databases">
        <authorList>
            <person name="Peterson S.W."/>
        </authorList>
    </citation>
    <scope>NUCLEOTIDE SEQUENCE [LARGE SCALE GENOMIC DNA]</scope>
    <source>
        <strain evidence="1 2">USBA 369</strain>
    </source>
</reference>
<dbReference type="AlphaFoldDB" id="A0A1T4TD96"/>
<gene>
    <name evidence="1" type="ORF">SAMN05428963_12519</name>
</gene>
<dbReference type="STRING" id="1365950.SAMN05428963_12519"/>
<name>A0A1T4TD96_9HYPH</name>
<organism evidence="1 2">
    <name type="scientific">Consotaella salsifontis</name>
    <dbReference type="NCBI Taxonomy" id="1365950"/>
    <lineage>
        <taxon>Bacteria</taxon>
        <taxon>Pseudomonadati</taxon>
        <taxon>Pseudomonadota</taxon>
        <taxon>Alphaproteobacteria</taxon>
        <taxon>Hyphomicrobiales</taxon>
        <taxon>Aurantimonadaceae</taxon>
        <taxon>Consotaella</taxon>
    </lineage>
</organism>
<protein>
    <submittedName>
        <fullName evidence="1">Uncharacterized protein</fullName>
    </submittedName>
</protein>
<accession>A0A1T4TD96</accession>
<proteinExistence type="predicted"/>
<dbReference type="Proteomes" id="UP000190135">
    <property type="component" value="Unassembled WGS sequence"/>
</dbReference>
<evidence type="ECO:0000313" key="2">
    <source>
        <dbReference type="Proteomes" id="UP000190135"/>
    </source>
</evidence>
<sequence>MPINEPFAAAEMPHCRRTFLKGFARCFDSQCAA</sequence>